<dbReference type="eggNOG" id="arCOG00816">
    <property type="taxonomic scope" value="Archaea"/>
</dbReference>
<organism evidence="2 3">
    <name type="scientific">Staphylothermus hellenicus (strain DSM 12710 / JCM 10830 / BK20S6-10-b1 / P8)</name>
    <dbReference type="NCBI Taxonomy" id="591019"/>
    <lineage>
        <taxon>Archaea</taxon>
        <taxon>Thermoproteota</taxon>
        <taxon>Thermoprotei</taxon>
        <taxon>Desulfurococcales</taxon>
        <taxon>Desulfurococcaceae</taxon>
        <taxon>Staphylothermus</taxon>
    </lineage>
</organism>
<dbReference type="Proteomes" id="UP000002573">
    <property type="component" value="Chromosome"/>
</dbReference>
<dbReference type="InterPro" id="IPR007159">
    <property type="entry name" value="SpoVT-AbrB_dom"/>
</dbReference>
<reference evidence="3" key="1">
    <citation type="submission" date="2010-05" db="EMBL/GenBank/DDBJ databases">
        <title>Complete sequence of Staphylothermus hellenicus DSM 12710.</title>
        <authorList>
            <consortium name="US DOE Joint Genome Institute"/>
            <person name="Lucas S."/>
            <person name="Copeland A."/>
            <person name="Lapidus A."/>
            <person name="Cheng J.-F."/>
            <person name="Bruce D."/>
            <person name="Goodwin L."/>
            <person name="Pitluck S."/>
            <person name="Davenport K."/>
            <person name="Detter J.C."/>
            <person name="Han C."/>
            <person name="Tapia R."/>
            <person name="Larimer F."/>
            <person name="Land M."/>
            <person name="Hauser L."/>
            <person name="Kyrpides N."/>
            <person name="Mikhailova N."/>
            <person name="Anderson I.J."/>
            <person name="Woyke T."/>
        </authorList>
    </citation>
    <scope>NUCLEOTIDE SEQUENCE [LARGE SCALE GENOMIC DNA]</scope>
    <source>
        <strain evidence="3">DSM 12710 / JCM 10830 / BK20S6-10-b1 / P8</strain>
    </source>
</reference>
<name>D7DBA5_STAHD</name>
<dbReference type="SUPFAM" id="SSF89447">
    <property type="entry name" value="AbrB/MazE/MraZ-like"/>
    <property type="match status" value="1"/>
</dbReference>
<dbReference type="STRING" id="591019.Shell_0319"/>
<gene>
    <name evidence="2" type="ordered locus">Shell_0319</name>
</gene>
<sequence>MYRVLPKMRMTIPKEVAEKMGLKVGDKLVVYFDNKKQRMVVEKWRKG</sequence>
<dbReference type="AlphaFoldDB" id="D7DBA5"/>
<accession>D7DBA5</accession>
<protein>
    <submittedName>
        <fullName evidence="2">Transcriptional regulator, AbrB family</fullName>
    </submittedName>
</protein>
<dbReference type="InterPro" id="IPR037914">
    <property type="entry name" value="SpoVT-AbrB_sf"/>
</dbReference>
<dbReference type="KEGG" id="shc:Shell_0319"/>
<keyword evidence="3" id="KW-1185">Reference proteome</keyword>
<feature type="domain" description="SpoVT-AbrB" evidence="1">
    <location>
        <begin position="9"/>
        <end position="43"/>
    </location>
</feature>
<dbReference type="EMBL" id="CP002051">
    <property type="protein sequence ID" value="ADI31452.1"/>
    <property type="molecule type" value="Genomic_DNA"/>
</dbReference>
<dbReference type="Pfam" id="PF04014">
    <property type="entry name" value="MazE_antitoxin"/>
    <property type="match status" value="1"/>
</dbReference>
<dbReference type="Gene3D" id="2.10.260.10">
    <property type="match status" value="1"/>
</dbReference>
<dbReference type="HOGENOM" id="CLU_3163287_0_0_2"/>
<reference evidence="2 3" key="2">
    <citation type="journal article" date="2011" name="Stand. Genomic Sci.">
        <title>Complete genome sequence of Staphylothermus hellenicus P8.</title>
        <authorList>
            <person name="Anderson I."/>
            <person name="Wirth R."/>
            <person name="Lucas S."/>
            <person name="Copeland A."/>
            <person name="Lapidus A."/>
            <person name="Cheng J.F."/>
            <person name="Goodwin L."/>
            <person name="Pitluck S."/>
            <person name="Davenport K."/>
            <person name="Detter J.C."/>
            <person name="Han C."/>
            <person name="Tapia R."/>
            <person name="Land M."/>
            <person name="Hauser L."/>
            <person name="Pati A."/>
            <person name="Mikhailova N."/>
            <person name="Woyke T."/>
            <person name="Klenk H.P."/>
            <person name="Kyrpides N."/>
            <person name="Ivanova N."/>
        </authorList>
    </citation>
    <scope>NUCLEOTIDE SEQUENCE [LARGE SCALE GENOMIC DNA]</scope>
    <source>
        <strain evidence="3">DSM 12710 / JCM 10830 / BK20S6-10-b1 / P8</strain>
    </source>
</reference>
<evidence type="ECO:0000313" key="3">
    <source>
        <dbReference type="Proteomes" id="UP000002573"/>
    </source>
</evidence>
<dbReference type="NCBIfam" id="TIGR01439">
    <property type="entry name" value="lp_hng_hel_AbrB"/>
    <property type="match status" value="1"/>
</dbReference>
<proteinExistence type="predicted"/>
<evidence type="ECO:0000313" key="2">
    <source>
        <dbReference type="EMBL" id="ADI31452.1"/>
    </source>
</evidence>
<evidence type="ECO:0000259" key="1">
    <source>
        <dbReference type="Pfam" id="PF04014"/>
    </source>
</evidence>
<dbReference type="GO" id="GO:0003677">
    <property type="term" value="F:DNA binding"/>
    <property type="evidence" value="ECO:0007669"/>
    <property type="project" value="InterPro"/>
</dbReference>